<comment type="caution">
    <text evidence="1">The sequence shown here is derived from an EMBL/GenBank/DDBJ whole genome shotgun (WGS) entry which is preliminary data.</text>
</comment>
<dbReference type="EMBL" id="LJCR01000031">
    <property type="protein sequence ID" value="KPV54616.1"/>
    <property type="molecule type" value="Genomic_DNA"/>
</dbReference>
<dbReference type="AlphaFoldDB" id="A0A0P9DMD0"/>
<evidence type="ECO:0000313" key="2">
    <source>
        <dbReference type="Proteomes" id="UP000050509"/>
    </source>
</evidence>
<dbReference type="Proteomes" id="UP000050509">
    <property type="component" value="Unassembled WGS sequence"/>
</dbReference>
<name>A0A0P9DMD0_9CHLR</name>
<sequence>MNNNHTWLLPAIKEAIRAGNLALARSLAALGKTNKISGIPLLEAIRRGEECLEALQVMVDAPASFATFDAYAAAIPAGERYRNWLGDTPGLRLIAGTGWHDGLPGGYLWAYAKQRADGWCVLVGDCDDGLIRKRCASADEAHQALDDLATLAPFAMHELDAFGYESESTTAS</sequence>
<accession>A0A0P9DMD0</accession>
<protein>
    <submittedName>
        <fullName evidence="1">Uncharacterized protein</fullName>
    </submittedName>
</protein>
<proteinExistence type="predicted"/>
<gene>
    <name evidence="1" type="ORF">SE17_02625</name>
</gene>
<keyword evidence="2" id="KW-1185">Reference proteome</keyword>
<reference evidence="1 2" key="1">
    <citation type="submission" date="2015-09" db="EMBL/GenBank/DDBJ databases">
        <title>Draft genome sequence of Kouleothrix aurantiaca JCM 19913.</title>
        <authorList>
            <person name="Hemp J."/>
        </authorList>
    </citation>
    <scope>NUCLEOTIDE SEQUENCE [LARGE SCALE GENOMIC DNA]</scope>
    <source>
        <strain evidence="1 2">COM-B</strain>
    </source>
</reference>
<evidence type="ECO:0000313" key="1">
    <source>
        <dbReference type="EMBL" id="KPV54616.1"/>
    </source>
</evidence>
<organism evidence="1 2">
    <name type="scientific">Kouleothrix aurantiaca</name>
    <dbReference type="NCBI Taxonomy" id="186479"/>
    <lineage>
        <taxon>Bacteria</taxon>
        <taxon>Bacillati</taxon>
        <taxon>Chloroflexota</taxon>
        <taxon>Chloroflexia</taxon>
        <taxon>Chloroflexales</taxon>
        <taxon>Roseiflexineae</taxon>
        <taxon>Roseiflexaceae</taxon>
        <taxon>Kouleothrix</taxon>
    </lineage>
</organism>